<dbReference type="NCBIfam" id="NF046053">
    <property type="entry name" value="lipo_BPTD_2524"/>
    <property type="match status" value="1"/>
</dbReference>
<dbReference type="EMBL" id="CP148753">
    <property type="protein sequence ID" value="WXR76565.1"/>
    <property type="molecule type" value="Genomic_DNA"/>
</dbReference>
<reference evidence="2 3" key="1">
    <citation type="submission" date="2024-03" db="EMBL/GenBank/DDBJ databases">
        <title>Reference genomes for the five species model microbial community.</title>
        <authorList>
            <person name="Padfield D."/>
        </authorList>
    </citation>
    <scope>NUCLEOTIDE SEQUENCE [LARGE SCALE GENOMIC DNA]</scope>
    <source>
        <strain evidence="2 3">AB1</strain>
    </source>
</reference>
<gene>
    <name evidence="2" type="ORF">WHX56_14040</name>
</gene>
<evidence type="ECO:0000256" key="1">
    <source>
        <dbReference type="SAM" id="SignalP"/>
    </source>
</evidence>
<organism evidence="2 3">
    <name type="scientific">Achromobacter veterisilvae</name>
    <dbReference type="NCBI Taxonomy" id="2069367"/>
    <lineage>
        <taxon>Bacteria</taxon>
        <taxon>Pseudomonadati</taxon>
        <taxon>Pseudomonadota</taxon>
        <taxon>Betaproteobacteria</taxon>
        <taxon>Burkholderiales</taxon>
        <taxon>Alcaligenaceae</taxon>
        <taxon>Achromobacter</taxon>
    </lineage>
</organism>
<keyword evidence="1" id="KW-0732">Signal</keyword>
<sequence length="136" mass="14976">MRKIILCAAVAVLGGCAFGISNDGTDPTQTFDVPTSYQEAYRRADAYPRHCLQLPDQIVTGNLYHDIKQGVVRVNSPASGKPLEVIEIKEISDGRSQVTITVWGVGIWDEGELQAVRASMETGKNTCRSPSYRKYQ</sequence>
<evidence type="ECO:0000313" key="3">
    <source>
        <dbReference type="Proteomes" id="UP001456224"/>
    </source>
</evidence>
<feature type="signal peptide" evidence="1">
    <location>
        <begin position="1"/>
        <end position="19"/>
    </location>
</feature>
<dbReference type="PROSITE" id="PS51257">
    <property type="entry name" value="PROKAR_LIPOPROTEIN"/>
    <property type="match status" value="1"/>
</dbReference>
<dbReference type="RefSeq" id="WP_338881529.1">
    <property type="nucleotide sequence ID" value="NZ_CP148753.1"/>
</dbReference>
<accession>A0ABZ2S8H9</accession>
<feature type="chain" id="PRO_5045703088" description="Lipoprotein" evidence="1">
    <location>
        <begin position="20"/>
        <end position="136"/>
    </location>
</feature>
<keyword evidence="3" id="KW-1185">Reference proteome</keyword>
<evidence type="ECO:0000313" key="2">
    <source>
        <dbReference type="EMBL" id="WXR76565.1"/>
    </source>
</evidence>
<protein>
    <recommendedName>
        <fullName evidence="4">Lipoprotein</fullName>
    </recommendedName>
</protein>
<dbReference type="Proteomes" id="UP001456224">
    <property type="component" value="Chromosome"/>
</dbReference>
<evidence type="ECO:0008006" key="4">
    <source>
        <dbReference type="Google" id="ProtNLM"/>
    </source>
</evidence>
<name>A0ABZ2S8H9_9BURK</name>
<proteinExistence type="predicted"/>